<gene>
    <name evidence="2" type="primary">BnaC02g48260D</name>
    <name evidence="1" type="ORF">DARMORV10_C02P56340.1</name>
    <name evidence="2" type="ORF">GSBRNA2T00048220001</name>
</gene>
<reference evidence="1" key="3">
    <citation type="submission" date="2021-01" db="EMBL/GenBank/DDBJ databases">
        <authorList>
            <consortium name="Genoscope - CEA"/>
            <person name="William W."/>
        </authorList>
    </citation>
    <scope>NUCLEOTIDE SEQUENCE</scope>
</reference>
<reference evidence="2 3" key="1">
    <citation type="journal article" date="2014" name="Science">
        <title>Plant genetics. Early allopolyploid evolution in the post-Neolithic Brassica napus oilseed genome.</title>
        <authorList>
            <person name="Chalhoub B."/>
            <person name="Denoeud F."/>
            <person name="Liu S."/>
            <person name="Parkin I.A."/>
            <person name="Tang H."/>
            <person name="Wang X."/>
            <person name="Chiquet J."/>
            <person name="Belcram H."/>
            <person name="Tong C."/>
            <person name="Samans B."/>
            <person name="Correa M."/>
            <person name="Da Silva C."/>
            <person name="Just J."/>
            <person name="Falentin C."/>
            <person name="Koh C.S."/>
            <person name="Le Clainche I."/>
            <person name="Bernard M."/>
            <person name="Bento P."/>
            <person name="Noel B."/>
            <person name="Labadie K."/>
            <person name="Alberti A."/>
            <person name="Charles M."/>
            <person name="Arnaud D."/>
            <person name="Guo H."/>
            <person name="Daviaud C."/>
            <person name="Alamery S."/>
            <person name="Jabbari K."/>
            <person name="Zhao M."/>
            <person name="Edger P.P."/>
            <person name="Chelaifa H."/>
            <person name="Tack D."/>
            <person name="Lassalle G."/>
            <person name="Mestiri I."/>
            <person name="Schnel N."/>
            <person name="Le Paslier M.C."/>
            <person name="Fan G."/>
            <person name="Renault V."/>
            <person name="Bayer P.E."/>
            <person name="Golicz A.A."/>
            <person name="Manoli S."/>
            <person name="Lee T.H."/>
            <person name="Thi V.H."/>
            <person name="Chalabi S."/>
            <person name="Hu Q."/>
            <person name="Fan C."/>
            <person name="Tollenaere R."/>
            <person name="Lu Y."/>
            <person name="Battail C."/>
            <person name="Shen J."/>
            <person name="Sidebottom C.H."/>
            <person name="Wang X."/>
            <person name="Canaguier A."/>
            <person name="Chauveau A."/>
            <person name="Berard A."/>
            <person name="Deniot G."/>
            <person name="Guan M."/>
            <person name="Liu Z."/>
            <person name="Sun F."/>
            <person name="Lim Y.P."/>
            <person name="Lyons E."/>
            <person name="Town C.D."/>
            <person name="Bancroft I."/>
            <person name="Wang X."/>
            <person name="Meng J."/>
            <person name="Ma J."/>
            <person name="Pires J.C."/>
            <person name="King G.J."/>
            <person name="Brunel D."/>
            <person name="Delourme R."/>
            <person name="Renard M."/>
            <person name="Aury J.M."/>
            <person name="Adams K.L."/>
            <person name="Batley J."/>
            <person name="Snowdon R.J."/>
            <person name="Tost J."/>
            <person name="Edwards D."/>
            <person name="Zhou Y."/>
            <person name="Hua W."/>
            <person name="Sharpe A.G."/>
            <person name="Paterson A.H."/>
            <person name="Guan C."/>
            <person name="Wincker P."/>
        </authorList>
    </citation>
    <scope>NUCLEOTIDE SEQUENCE [LARGE SCALE GENOMIC DNA]</scope>
    <source>
        <strain evidence="3">cv. Darmor-bzh</strain>
    </source>
</reference>
<dbReference type="Gene3D" id="3.30.70.1620">
    <property type="match status" value="1"/>
</dbReference>
<dbReference type="Proteomes" id="UP001295469">
    <property type="component" value="Chromosome C02"/>
</dbReference>
<evidence type="ECO:0000313" key="1">
    <source>
        <dbReference type="EMBL" id="CAF1920610.1"/>
    </source>
</evidence>
<reference evidence="2" key="2">
    <citation type="submission" date="2014-06" db="EMBL/GenBank/DDBJ databases">
        <authorList>
            <person name="Genoscope - CEA"/>
        </authorList>
    </citation>
    <scope>NUCLEOTIDE SEQUENCE</scope>
</reference>
<dbReference type="STRING" id="3708.A0A078JKC0"/>
<protein>
    <submittedName>
        <fullName evidence="1">(rape) hypothetical protein</fullName>
    </submittedName>
    <submittedName>
        <fullName evidence="2">BnaC02g48260D protein</fullName>
    </submittedName>
</protein>
<accession>A0A078JKC0</accession>
<dbReference type="AlphaFoldDB" id="A0A078JKC0"/>
<dbReference type="GO" id="GO:0005524">
    <property type="term" value="F:ATP binding"/>
    <property type="evidence" value="ECO:0007669"/>
    <property type="project" value="InterPro"/>
</dbReference>
<evidence type="ECO:0000313" key="3">
    <source>
        <dbReference type="Proteomes" id="UP000028999"/>
    </source>
</evidence>
<organism evidence="2 3">
    <name type="scientific">Brassica napus</name>
    <name type="common">Rape</name>
    <dbReference type="NCBI Taxonomy" id="3708"/>
    <lineage>
        <taxon>Eukaryota</taxon>
        <taxon>Viridiplantae</taxon>
        <taxon>Streptophyta</taxon>
        <taxon>Embryophyta</taxon>
        <taxon>Tracheophyta</taxon>
        <taxon>Spermatophyta</taxon>
        <taxon>Magnoliopsida</taxon>
        <taxon>eudicotyledons</taxon>
        <taxon>Gunneridae</taxon>
        <taxon>Pentapetalae</taxon>
        <taxon>rosids</taxon>
        <taxon>malvids</taxon>
        <taxon>Brassicales</taxon>
        <taxon>Brassicaceae</taxon>
        <taxon>Brassiceae</taxon>
        <taxon>Brassica</taxon>
    </lineage>
</organism>
<dbReference type="SUPFAM" id="SSF75553">
    <property type="entry name" value="Smc hinge domain"/>
    <property type="match status" value="1"/>
</dbReference>
<keyword evidence="3" id="KW-1185">Reference proteome</keyword>
<proteinExistence type="predicted"/>
<dbReference type="EMBL" id="LK034949">
    <property type="protein sequence ID" value="CDY65787.1"/>
    <property type="molecule type" value="Genomic_DNA"/>
</dbReference>
<dbReference type="SMR" id="A0A078JKC0"/>
<dbReference type="Gramene" id="CDY65787">
    <property type="protein sequence ID" value="CDY65787"/>
    <property type="gene ID" value="GSBRNA2T00048220001"/>
</dbReference>
<dbReference type="EMBL" id="HG994366">
    <property type="protein sequence ID" value="CAF1920610.1"/>
    <property type="molecule type" value="Genomic_DNA"/>
</dbReference>
<evidence type="ECO:0000313" key="2">
    <source>
        <dbReference type="EMBL" id="CDY65787.1"/>
    </source>
</evidence>
<dbReference type="PaxDb" id="3708-A0A078JKC0"/>
<dbReference type="GO" id="GO:0051276">
    <property type="term" value="P:chromosome organization"/>
    <property type="evidence" value="ECO:0007669"/>
    <property type="project" value="InterPro"/>
</dbReference>
<sequence>MEFVFGSTFVCKTTDVAKEVGFNRNIQTPTVTLEDDIFQPSDLLTGGSRKYVILSIVFCHYHVFTKMMLGCKVRH</sequence>
<dbReference type="InterPro" id="IPR036277">
    <property type="entry name" value="SMC_hinge_sf"/>
</dbReference>
<dbReference type="Proteomes" id="UP000028999">
    <property type="component" value="Unassembled WGS sequence"/>
</dbReference>
<dbReference type="GO" id="GO:0005694">
    <property type="term" value="C:chromosome"/>
    <property type="evidence" value="ECO:0007669"/>
    <property type="project" value="InterPro"/>
</dbReference>
<name>A0A078JKC0_BRANA</name>